<accession>A0AAE7VMF4</accession>
<evidence type="ECO:0000313" key="2">
    <source>
        <dbReference type="Proteomes" id="UP000828420"/>
    </source>
</evidence>
<sequence>MKINWYYGTALIGEPMRKNKPHYPNSREVQHSRNVLRENIKYGVGGGTRLTEDDLHVLDRYIEFLEDQLGSVIEEYQGIPTEYFNMVKREQLEWRPLGPTRLYEDLPYTLSK</sequence>
<dbReference type="KEGG" id="vg:77934345"/>
<evidence type="ECO:0000313" key="1">
    <source>
        <dbReference type="EMBL" id="QXV74398.1"/>
    </source>
</evidence>
<dbReference type="Proteomes" id="UP000828420">
    <property type="component" value="Segment"/>
</dbReference>
<dbReference type="GeneID" id="77934345"/>
<reference evidence="1 2" key="1">
    <citation type="submission" date="2021-04" db="EMBL/GenBank/DDBJ databases">
        <title>The Hidden Diversity of Double-Stranded DNA Phages in the Symbiotic Bacterium Rhizobium.</title>
        <authorList>
            <person name="Santamaria R.I."/>
            <person name="Bustos P."/>
            <person name="Cauwenberghe J.V."/>
            <person name="Gonzalez V."/>
        </authorList>
    </citation>
    <scope>NUCLEOTIDE SEQUENCE [LARGE SCALE GENOMIC DNA]</scope>
</reference>
<dbReference type="RefSeq" id="YP_010658399.1">
    <property type="nucleotide sequence ID" value="NC_070856.1"/>
</dbReference>
<keyword evidence="2" id="KW-1185">Reference proteome</keyword>
<dbReference type="EMBL" id="MW980066">
    <property type="protein sequence ID" value="QXV74398.1"/>
    <property type="molecule type" value="Genomic_DNA"/>
</dbReference>
<protein>
    <submittedName>
        <fullName evidence="1">Uncharacterized protein</fullName>
    </submittedName>
</protein>
<proteinExistence type="predicted"/>
<organism evidence="1 2">
    <name type="scientific">Rhizobium phage RHEph16</name>
    <dbReference type="NCBI Taxonomy" id="2836132"/>
    <lineage>
        <taxon>Viruses</taxon>
        <taxon>Duplodnaviria</taxon>
        <taxon>Heunggongvirae</taxon>
        <taxon>Uroviricota</taxon>
        <taxon>Caudoviricetes</taxon>
        <taxon>Schitoviridae</taxon>
        <taxon>Demetervirinae</taxon>
        <taxon>Acanvirus</taxon>
        <taxon>Acanvirus Rheph16</taxon>
    </lineage>
</organism>
<name>A0AAE7VMF4_9CAUD</name>